<dbReference type="SUPFAM" id="SSF49899">
    <property type="entry name" value="Concanavalin A-like lectins/glucanases"/>
    <property type="match status" value="1"/>
</dbReference>
<evidence type="ECO:0000256" key="5">
    <source>
        <dbReference type="SAM" id="Coils"/>
    </source>
</evidence>
<dbReference type="InterPro" id="IPR013320">
    <property type="entry name" value="ConA-like_dom_sf"/>
</dbReference>
<dbReference type="InterPro" id="IPR043136">
    <property type="entry name" value="B30.2/SPRY_sf"/>
</dbReference>
<evidence type="ECO:0000259" key="8">
    <source>
        <dbReference type="PROSITE" id="PS50188"/>
    </source>
</evidence>
<dbReference type="InterPro" id="IPR000315">
    <property type="entry name" value="Znf_B-box"/>
</dbReference>
<dbReference type="EMBL" id="CABDUW010003287">
    <property type="protein sequence ID" value="VTJ88984.1"/>
    <property type="molecule type" value="Genomic_DNA"/>
</dbReference>
<sequence>MDSHVLQDFQSELTRSICMNYLLEPVTIDCGHTSCRPCLFLCWEEAQMPMCCPECKEIVEKSDFRTNIMLKKLASLARQATPPSVSRSGEQLCRTHGEKKWLFCEVDKSLLCSPCSDSPEHAVHRYSPVAWAAEEYREKLLKKMDPLWQMTQDMQDNLNEEINKCQSFVDYVVLRKNMMKVQYHMMHKFLLEEERFQLKTLEREAQEIFQQLRDSEIRMAQQRERLKEMYRELSDMCHKPDMELLQDLGDIFERIELLEMEKPKPVNPELSSLHITGILDMLNKFRVNNGTIQGWANCYVSLSHEDRNKIFGDDGGTKDPQTVESYVIWSAEGFTSGRHYWEVDVGNTSNWILGVCKDFMTSDTFDSEKAFLLFSLKKNNHCRLSTNSPPLIQYVQRPVGRVGVFLDYDNEIMSFYDVYRCSLIYSFSLPILTSPLNPFLFLDSP</sequence>
<dbReference type="CDD" id="cd19783">
    <property type="entry name" value="Bbox2_TRIM43-like"/>
    <property type="match status" value="1"/>
</dbReference>
<evidence type="ECO:0000259" key="7">
    <source>
        <dbReference type="PROSITE" id="PS50119"/>
    </source>
</evidence>
<dbReference type="PROSITE" id="PS50188">
    <property type="entry name" value="B302_SPRY"/>
    <property type="match status" value="1"/>
</dbReference>
<feature type="domain" description="RING-type" evidence="6">
    <location>
        <begin position="17"/>
        <end position="56"/>
    </location>
</feature>
<dbReference type="Proteomes" id="UP000335636">
    <property type="component" value="Unassembled WGS sequence"/>
</dbReference>
<feature type="domain" description="B30.2/SPRY" evidence="8">
    <location>
        <begin position="269"/>
        <end position="445"/>
    </location>
</feature>
<dbReference type="InterPro" id="IPR003877">
    <property type="entry name" value="SPRY_dom"/>
</dbReference>
<dbReference type="Pfam" id="PF00643">
    <property type="entry name" value="zf-B_box"/>
    <property type="match status" value="1"/>
</dbReference>
<dbReference type="PANTHER" id="PTHR24103">
    <property type="entry name" value="E3 UBIQUITIN-PROTEIN LIGASE TRIM"/>
    <property type="match status" value="1"/>
</dbReference>
<organism evidence="9 10">
    <name type="scientific">Marmota monax</name>
    <name type="common">Woodchuck</name>
    <dbReference type="NCBI Taxonomy" id="9995"/>
    <lineage>
        <taxon>Eukaryota</taxon>
        <taxon>Metazoa</taxon>
        <taxon>Chordata</taxon>
        <taxon>Craniata</taxon>
        <taxon>Vertebrata</taxon>
        <taxon>Euteleostomi</taxon>
        <taxon>Mammalia</taxon>
        <taxon>Eutheria</taxon>
        <taxon>Euarchontoglires</taxon>
        <taxon>Glires</taxon>
        <taxon>Rodentia</taxon>
        <taxon>Sciuromorpha</taxon>
        <taxon>Sciuridae</taxon>
        <taxon>Xerinae</taxon>
        <taxon>Marmotini</taxon>
        <taxon>Marmota</taxon>
    </lineage>
</organism>
<keyword evidence="10" id="KW-1185">Reference proteome</keyword>
<evidence type="ECO:0000256" key="1">
    <source>
        <dbReference type="ARBA" id="ARBA00022723"/>
    </source>
</evidence>
<dbReference type="Pfam" id="PF15227">
    <property type="entry name" value="zf-C3HC4_4"/>
    <property type="match status" value="1"/>
</dbReference>
<dbReference type="Gene3D" id="3.30.160.60">
    <property type="entry name" value="Classic Zinc Finger"/>
    <property type="match status" value="1"/>
</dbReference>
<dbReference type="Gene3D" id="3.30.40.10">
    <property type="entry name" value="Zinc/RING finger domain, C3HC4 (zinc finger)"/>
    <property type="match status" value="1"/>
</dbReference>
<dbReference type="InterPro" id="IPR013083">
    <property type="entry name" value="Znf_RING/FYVE/PHD"/>
</dbReference>
<dbReference type="InterPro" id="IPR001841">
    <property type="entry name" value="Znf_RING"/>
</dbReference>
<dbReference type="SMART" id="SM00449">
    <property type="entry name" value="SPRY"/>
    <property type="match status" value="1"/>
</dbReference>
<reference evidence="9" key="1">
    <citation type="submission" date="2019-04" db="EMBL/GenBank/DDBJ databases">
        <authorList>
            <person name="Alioto T."/>
            <person name="Alioto T."/>
        </authorList>
    </citation>
    <scope>NUCLEOTIDE SEQUENCE [LARGE SCALE GENOMIC DNA]</scope>
</reference>
<feature type="domain" description="B box-type" evidence="7">
    <location>
        <begin position="88"/>
        <end position="129"/>
    </location>
</feature>
<evidence type="ECO:0000256" key="3">
    <source>
        <dbReference type="ARBA" id="ARBA00022833"/>
    </source>
</evidence>
<keyword evidence="5" id="KW-0175">Coiled coil</keyword>
<dbReference type="AlphaFoldDB" id="A0A5E4D473"/>
<dbReference type="GO" id="GO:0008270">
    <property type="term" value="F:zinc ion binding"/>
    <property type="evidence" value="ECO:0007669"/>
    <property type="project" value="UniProtKB-KW"/>
</dbReference>
<keyword evidence="1" id="KW-0479">Metal-binding</keyword>
<dbReference type="SMART" id="SM00336">
    <property type="entry name" value="BBOX"/>
    <property type="match status" value="1"/>
</dbReference>
<protein>
    <submittedName>
        <fullName evidence="9">Uncharacterized protein</fullName>
    </submittedName>
</protein>
<dbReference type="PRINTS" id="PR01407">
    <property type="entry name" value="BUTYPHLNCDUF"/>
</dbReference>
<comment type="caution">
    <text evidence="9">The sequence shown here is derived from an EMBL/GenBank/DDBJ whole genome shotgun (WGS) entry which is preliminary data.</text>
</comment>
<proteinExistence type="predicted"/>
<dbReference type="PROSITE" id="PS50089">
    <property type="entry name" value="ZF_RING_2"/>
    <property type="match status" value="1"/>
</dbReference>
<evidence type="ECO:0000313" key="10">
    <source>
        <dbReference type="Proteomes" id="UP000335636"/>
    </source>
</evidence>
<accession>A0A5E4D473</accession>
<dbReference type="Gene3D" id="2.60.120.920">
    <property type="match status" value="1"/>
</dbReference>
<dbReference type="SUPFAM" id="SSF57850">
    <property type="entry name" value="RING/U-box"/>
    <property type="match status" value="1"/>
</dbReference>
<keyword evidence="3" id="KW-0862">Zinc</keyword>
<dbReference type="SUPFAM" id="SSF57845">
    <property type="entry name" value="B-box zinc-binding domain"/>
    <property type="match status" value="1"/>
</dbReference>
<dbReference type="InterPro" id="IPR050143">
    <property type="entry name" value="TRIM/RBCC"/>
</dbReference>
<evidence type="ECO:0000259" key="6">
    <source>
        <dbReference type="PROSITE" id="PS50089"/>
    </source>
</evidence>
<keyword evidence="2 4" id="KW-0863">Zinc-finger</keyword>
<dbReference type="Pfam" id="PF00622">
    <property type="entry name" value="SPRY"/>
    <property type="match status" value="1"/>
</dbReference>
<feature type="coiled-coil region" evidence="5">
    <location>
        <begin position="191"/>
        <end position="232"/>
    </location>
</feature>
<dbReference type="InterPro" id="IPR001870">
    <property type="entry name" value="B30.2/SPRY"/>
</dbReference>
<evidence type="ECO:0000256" key="2">
    <source>
        <dbReference type="ARBA" id="ARBA00022771"/>
    </source>
</evidence>
<name>A0A5E4D473_MARMO</name>
<evidence type="ECO:0000256" key="4">
    <source>
        <dbReference type="PROSITE-ProRule" id="PRU00024"/>
    </source>
</evidence>
<gene>
    <name evidence="9" type="ORF">MONAX_5E016833</name>
</gene>
<dbReference type="PROSITE" id="PS50119">
    <property type="entry name" value="ZF_BBOX"/>
    <property type="match status" value="1"/>
</dbReference>
<dbReference type="InterPro" id="IPR003879">
    <property type="entry name" value="Butyrophylin_SPRY"/>
</dbReference>
<evidence type="ECO:0000313" key="9">
    <source>
        <dbReference type="EMBL" id="VTJ88984.1"/>
    </source>
</evidence>